<evidence type="ECO:0000313" key="2">
    <source>
        <dbReference type="EMBL" id="QPZ38660.1"/>
    </source>
</evidence>
<evidence type="ECO:0008006" key="4">
    <source>
        <dbReference type="Google" id="ProtNLM"/>
    </source>
</evidence>
<feature type="transmembrane region" description="Helical" evidence="1">
    <location>
        <begin position="48"/>
        <end position="73"/>
    </location>
</feature>
<gene>
    <name evidence="2" type="ORF">HCR76_00665</name>
</gene>
<sequence>MWRPVRIVTMTLGAIIGGAVAAGLYVLVGTLIESAMLHAELVPDIAVIYGLIGAVAGAIIGLVCGVAAAAVVVSLRRSRRSRARIWWATLASVVAGTSVLAWMFGALSSIEHNLALIGAGAILITLLASIGLTLCERRQRARITRAHASRRAAQAAPRRPR</sequence>
<name>A0ABX6YIW8_9MICO</name>
<evidence type="ECO:0000256" key="1">
    <source>
        <dbReference type="SAM" id="Phobius"/>
    </source>
</evidence>
<feature type="transmembrane region" description="Helical" evidence="1">
    <location>
        <begin position="85"/>
        <end position="108"/>
    </location>
</feature>
<feature type="transmembrane region" description="Helical" evidence="1">
    <location>
        <begin position="7"/>
        <end position="28"/>
    </location>
</feature>
<keyword evidence="1" id="KW-1133">Transmembrane helix</keyword>
<organism evidence="2 3">
    <name type="scientific">Paramicrobacterium chengjingii</name>
    <dbReference type="NCBI Taxonomy" id="2769067"/>
    <lineage>
        <taxon>Bacteria</taxon>
        <taxon>Bacillati</taxon>
        <taxon>Actinomycetota</taxon>
        <taxon>Actinomycetes</taxon>
        <taxon>Micrococcales</taxon>
        <taxon>Microbacteriaceae</taxon>
        <taxon>Paramicrobacterium</taxon>
    </lineage>
</organism>
<keyword evidence="1" id="KW-0812">Transmembrane</keyword>
<dbReference type="RefSeq" id="WP_166985873.1">
    <property type="nucleotide sequence ID" value="NZ_CP061169.1"/>
</dbReference>
<evidence type="ECO:0000313" key="3">
    <source>
        <dbReference type="Proteomes" id="UP000662814"/>
    </source>
</evidence>
<dbReference type="Proteomes" id="UP000662814">
    <property type="component" value="Chromosome"/>
</dbReference>
<reference evidence="2 3" key="1">
    <citation type="submission" date="2020-12" db="EMBL/GenBank/DDBJ databases">
        <title>Microbacterium sp. HY060.</title>
        <authorList>
            <person name="Zhou J."/>
        </authorList>
    </citation>
    <scope>NUCLEOTIDE SEQUENCE [LARGE SCALE GENOMIC DNA]</scope>
    <source>
        <strain evidence="2 3">HY60</strain>
    </source>
</reference>
<feature type="transmembrane region" description="Helical" evidence="1">
    <location>
        <begin position="114"/>
        <end position="135"/>
    </location>
</feature>
<keyword evidence="3" id="KW-1185">Reference proteome</keyword>
<protein>
    <recommendedName>
        <fullName evidence="4">Major facilitator superfamily (MFS) profile domain-containing protein</fullName>
    </recommendedName>
</protein>
<dbReference type="EMBL" id="CP061169">
    <property type="protein sequence ID" value="QPZ38660.1"/>
    <property type="molecule type" value="Genomic_DNA"/>
</dbReference>
<keyword evidence="1" id="KW-0472">Membrane</keyword>
<proteinExistence type="predicted"/>
<accession>A0ABX6YIW8</accession>